<protein>
    <recommendedName>
        <fullName evidence="2">Glycosyltransferase 2-like domain-containing protein</fullName>
    </recommendedName>
</protein>
<organism evidence="3 4">
    <name type="scientific">Protochlamydia amoebophila (strain UWE25)</name>
    <dbReference type="NCBI Taxonomy" id="264201"/>
    <lineage>
        <taxon>Bacteria</taxon>
        <taxon>Pseudomonadati</taxon>
        <taxon>Chlamydiota</taxon>
        <taxon>Chlamydiia</taxon>
        <taxon>Parachlamydiales</taxon>
        <taxon>Parachlamydiaceae</taxon>
        <taxon>Candidatus Protochlamydia</taxon>
    </lineage>
</organism>
<proteinExistence type="inferred from homology"/>
<dbReference type="OrthoDB" id="9815923at2"/>
<dbReference type="AlphaFoldDB" id="A0A2P9HA29"/>
<dbReference type="InterPro" id="IPR029044">
    <property type="entry name" value="Nucleotide-diphossugar_trans"/>
</dbReference>
<evidence type="ECO:0000313" key="3">
    <source>
        <dbReference type="EMBL" id="SPJ31567.1"/>
    </source>
</evidence>
<dbReference type="InterPro" id="IPR001173">
    <property type="entry name" value="Glyco_trans_2-like"/>
</dbReference>
<sequence length="269" mass="30967">MTSSFPISVTILTKNSQKYLREVLQALEDFDEVVICDTGSQDETVSLAKQFTNVAIYHEPFKGFGPTHNTASNLAKNDWILSIDSDEVVTRELAIEISELQLKSKHVYSFPRRNEYRGKWIKGCGWSPDRQIRLYNKQETHFTNVQVHEAIIATELTHVHLQSPLKHYSYDQISDFLSKMQSYSTLFAEQYKGRKSSSFVKALSHGLFSFFKSYIIKRGFLDGQEGFEISFYNGSTAFYKYLKLAEINRYLKKEGSEKCDGDLKKKLSA</sequence>
<accession>A0A2P9HA29</accession>
<dbReference type="CDD" id="cd02511">
    <property type="entry name" value="Beta4Glucosyltransferase"/>
    <property type="match status" value="1"/>
</dbReference>
<dbReference type="PANTHER" id="PTHR43630:SF2">
    <property type="entry name" value="GLYCOSYLTRANSFERASE"/>
    <property type="match status" value="1"/>
</dbReference>
<evidence type="ECO:0000313" key="4">
    <source>
        <dbReference type="Proteomes" id="UP000000529"/>
    </source>
</evidence>
<dbReference type="PANTHER" id="PTHR43630">
    <property type="entry name" value="POLY-BETA-1,6-N-ACETYL-D-GLUCOSAMINE SYNTHASE"/>
    <property type="match status" value="1"/>
</dbReference>
<gene>
    <name evidence="3" type="ORF">PC_RS00435</name>
</gene>
<name>A0A2P9HA29_PARUW</name>
<dbReference type="Pfam" id="PF00535">
    <property type="entry name" value="Glycos_transf_2"/>
    <property type="match status" value="1"/>
</dbReference>
<evidence type="ECO:0000256" key="1">
    <source>
        <dbReference type="ARBA" id="ARBA00038494"/>
    </source>
</evidence>
<dbReference type="RefSeq" id="WP_044044630.1">
    <property type="nucleotide sequence ID" value="NC_005861.2"/>
</dbReference>
<reference evidence="3 4" key="1">
    <citation type="journal article" date="2004" name="Science">
        <title>Illuminating the evolutionary history of chlamydiae.</title>
        <authorList>
            <person name="Horn M."/>
            <person name="Collingro A."/>
            <person name="Schmitz-Esser S."/>
            <person name="Beier C.L."/>
            <person name="Purkhold U."/>
            <person name="Fartmann B."/>
            <person name="Brandt P."/>
            <person name="Nyakatura G.J."/>
            <person name="Droege M."/>
            <person name="Frishman D."/>
            <person name="Rattei T."/>
            <person name="Mewes H."/>
            <person name="Wagner M."/>
        </authorList>
    </citation>
    <scope>NUCLEOTIDE SEQUENCE [LARGE SCALE GENOMIC DNA]</scope>
    <source>
        <strain evidence="3 4">UWE25</strain>
    </source>
</reference>
<dbReference type="KEGG" id="pcu:PC_RS00435"/>
<dbReference type="Gene3D" id="3.90.550.10">
    <property type="entry name" value="Spore Coat Polysaccharide Biosynthesis Protein SpsA, Chain A"/>
    <property type="match status" value="1"/>
</dbReference>
<feature type="domain" description="Glycosyltransferase 2-like" evidence="2">
    <location>
        <begin position="8"/>
        <end position="121"/>
    </location>
</feature>
<keyword evidence="4" id="KW-1185">Reference proteome</keyword>
<comment type="similarity">
    <text evidence="1">Belongs to the glycosyltransferase 2 family. WaaE/KdtX subfamily.</text>
</comment>
<dbReference type="Proteomes" id="UP000000529">
    <property type="component" value="Chromosome"/>
</dbReference>
<evidence type="ECO:0000259" key="2">
    <source>
        <dbReference type="Pfam" id="PF00535"/>
    </source>
</evidence>
<dbReference type="EMBL" id="BX908798">
    <property type="protein sequence ID" value="SPJ31567.1"/>
    <property type="molecule type" value="Genomic_DNA"/>
</dbReference>
<dbReference type="SUPFAM" id="SSF53448">
    <property type="entry name" value="Nucleotide-diphospho-sugar transferases"/>
    <property type="match status" value="1"/>
</dbReference>